<proteinExistence type="predicted"/>
<dbReference type="SUPFAM" id="SSF48403">
    <property type="entry name" value="Ankyrin repeat"/>
    <property type="match status" value="1"/>
</dbReference>
<feature type="domain" description="FCH" evidence="5">
    <location>
        <begin position="781"/>
        <end position="852"/>
    </location>
</feature>
<dbReference type="InterPro" id="IPR036770">
    <property type="entry name" value="Ankyrin_rpt-contain_sf"/>
</dbReference>
<sequence length="1028" mass="112968">GGGREEADERKGGAQVGQAAVRRKKEEKKVEEGEGQQWNVAQWLQSLALHDVVAATLELPEAGQKQFQFMRALERPRLEKLLNESDLISNMCDVIMEGARFLTSSDRGSTVANDKFQASGKFQMSYGSLSLFYGGLESLIGPPKMLKGSLFHSMEQEHTGERDARCEFTTSNGVTSTSAMEWEVVINPKEETRGKFRDHGLEIYPERKDFRELYPDWCRAIRPIDEMMGVMETECNARLRHEGHTELIREELVGGRLYTGPLYAKYNAVLRSKSGDAWLVEQCKLLTLGNTYTTTIHAINSCVIKLSKLTKAVKVWRGIKDAKLPKSFWVANSMGVRGGIEYGFSSTTTDKEQALHYAGAEDAHTHHLSTVFEMQMGMVDRGADLTWLSQYPHEREVLLPPLTGLEALETRVSSGMLVIQARLSLNMAAHTLEQVLSRRRKMLMDMRDGIGLELRDVLDTKLAPFSVDVLSHAMDFDALKHEPEWFNNDENFAKVMQSTLRLQHNIVKEASKLHGHLEKPEISFHKWAERGLHGSRATMLVGWVLTRDASLTNPVDVALDLRDASLTSEDGLVLAEAFRTIETITSIDVRGNPALEGEAVAAIVEAMKNEKPGKPRSICGVTPQNTRLEVPRNFAGASESVDTALIVAELESHFYSESVTAGMGGPVSVDVVPLNRRGGFGAAEKGGWLPLIWAAKMNHMQIGRQMIRNGTNVNVQEPAGAKSKKYTALHQACYLGHLEFAKMLLDAGADQSIQDVSGQTAKQIADKKGHTQLSDNVSADFDSIVRRSAAGVASCKEVLGLMRARQATEEAYGQALLKQGRSAAGLMERGTCRMGLVAFKSQSEKSAVLHMQLAAHLSADVTALTYLRDRCANAHRALVAENASHVRDMRTSKAALQKARAWHARATNELDALAELEGSELAGEEGGTAASVSPPPVSASSRAFASAMLDEPPSPDLRRVNTDRALQLGLREVEASSAALSESLRQHLEAVRLMSASLPKLLSGFERGEGQRIDSIKMALKKLINAQV</sequence>
<dbReference type="PROSITE" id="PS51996">
    <property type="entry name" value="TR_MART"/>
    <property type="match status" value="1"/>
</dbReference>
<feature type="region of interest" description="Disordered" evidence="4">
    <location>
        <begin position="1"/>
        <end position="32"/>
    </location>
</feature>
<feature type="repeat" description="ANK" evidence="3">
    <location>
        <begin position="724"/>
        <end position="756"/>
    </location>
</feature>
<dbReference type="SUPFAM" id="SSF56399">
    <property type="entry name" value="ADP-ribosylation"/>
    <property type="match status" value="1"/>
</dbReference>
<feature type="non-terminal residue" evidence="7">
    <location>
        <position position="1028"/>
    </location>
</feature>
<evidence type="ECO:0000256" key="3">
    <source>
        <dbReference type="PROSITE-ProRule" id="PRU00023"/>
    </source>
</evidence>
<dbReference type="PROSITE" id="PS50297">
    <property type="entry name" value="ANK_REP_REGION"/>
    <property type="match status" value="1"/>
</dbReference>
<dbReference type="SUPFAM" id="SSF103657">
    <property type="entry name" value="BAR/IMD domain-like"/>
    <property type="match status" value="1"/>
</dbReference>
<dbReference type="InterPro" id="IPR003540">
    <property type="entry name" value="ADP-ribosyltransferase"/>
</dbReference>
<feature type="compositionally biased region" description="Basic and acidic residues" evidence="4">
    <location>
        <begin position="1"/>
        <end position="12"/>
    </location>
</feature>
<dbReference type="EMBL" id="JWZX01002871">
    <property type="protein sequence ID" value="KOO26285.1"/>
    <property type="molecule type" value="Genomic_DNA"/>
</dbReference>
<feature type="non-terminal residue" evidence="7">
    <location>
        <position position="1"/>
    </location>
</feature>
<dbReference type="Gene3D" id="1.25.40.20">
    <property type="entry name" value="Ankyrin repeat-containing domain"/>
    <property type="match status" value="1"/>
</dbReference>
<keyword evidence="2 3" id="KW-0040">ANK repeat</keyword>
<dbReference type="PROSITE" id="PS50088">
    <property type="entry name" value="ANK_REPEAT"/>
    <property type="match status" value="2"/>
</dbReference>
<feature type="repeat" description="ANK" evidence="3">
    <location>
        <begin position="686"/>
        <end position="718"/>
    </location>
</feature>
<keyword evidence="8" id="KW-1185">Reference proteome</keyword>
<protein>
    <submittedName>
        <fullName evidence="7">D chain transport protein</fullName>
    </submittedName>
</protein>
<evidence type="ECO:0000259" key="6">
    <source>
        <dbReference type="Pfam" id="PF03496"/>
    </source>
</evidence>
<dbReference type="GO" id="GO:0005576">
    <property type="term" value="C:extracellular region"/>
    <property type="evidence" value="ECO:0007669"/>
    <property type="project" value="InterPro"/>
</dbReference>
<evidence type="ECO:0000256" key="4">
    <source>
        <dbReference type="SAM" id="MobiDB-lite"/>
    </source>
</evidence>
<dbReference type="InterPro" id="IPR051637">
    <property type="entry name" value="Ank_repeat_dom-contain_49"/>
</dbReference>
<dbReference type="Proteomes" id="UP000037460">
    <property type="component" value="Unassembled WGS sequence"/>
</dbReference>
<keyword evidence="1" id="KW-0677">Repeat</keyword>
<dbReference type="InterPro" id="IPR001060">
    <property type="entry name" value="FCH_dom"/>
</dbReference>
<dbReference type="Pfam" id="PF03496">
    <property type="entry name" value="ADPrib_exo_Tox"/>
    <property type="match status" value="1"/>
</dbReference>
<evidence type="ECO:0000256" key="2">
    <source>
        <dbReference type="ARBA" id="ARBA00023043"/>
    </source>
</evidence>
<name>A0A0M0JIH1_9EUKA</name>
<evidence type="ECO:0000259" key="5">
    <source>
        <dbReference type="Pfam" id="PF00611"/>
    </source>
</evidence>
<dbReference type="SMART" id="SM00248">
    <property type="entry name" value="ANK"/>
    <property type="match status" value="2"/>
</dbReference>
<accession>A0A0M0JIH1</accession>
<evidence type="ECO:0000313" key="7">
    <source>
        <dbReference type="EMBL" id="KOO26285.1"/>
    </source>
</evidence>
<reference evidence="8" key="1">
    <citation type="journal article" date="2015" name="PLoS Genet.">
        <title>Genome Sequence and Transcriptome Analyses of Chrysochromulina tobin: Metabolic Tools for Enhanced Algal Fitness in the Prominent Order Prymnesiales (Haptophyceae).</title>
        <authorList>
            <person name="Hovde B.T."/>
            <person name="Deodato C.R."/>
            <person name="Hunsperger H.M."/>
            <person name="Ryken S.A."/>
            <person name="Yost W."/>
            <person name="Jha R.K."/>
            <person name="Patterson J."/>
            <person name="Monnat R.J. Jr."/>
            <person name="Barlow S.B."/>
            <person name="Starkenburg S.R."/>
            <person name="Cattolico R.A."/>
        </authorList>
    </citation>
    <scope>NUCLEOTIDE SEQUENCE</scope>
    <source>
        <strain evidence="8">CCMP291</strain>
    </source>
</reference>
<dbReference type="Gene3D" id="1.20.1270.60">
    <property type="entry name" value="Arfaptin homology (AH) domain/BAR domain"/>
    <property type="match status" value="1"/>
</dbReference>
<dbReference type="Pfam" id="PF00611">
    <property type="entry name" value="FCH"/>
    <property type="match status" value="1"/>
</dbReference>
<evidence type="ECO:0000256" key="1">
    <source>
        <dbReference type="ARBA" id="ARBA00022737"/>
    </source>
</evidence>
<evidence type="ECO:0000313" key="8">
    <source>
        <dbReference type="Proteomes" id="UP000037460"/>
    </source>
</evidence>
<organism evidence="7 8">
    <name type="scientific">Chrysochromulina tobinii</name>
    <dbReference type="NCBI Taxonomy" id="1460289"/>
    <lineage>
        <taxon>Eukaryota</taxon>
        <taxon>Haptista</taxon>
        <taxon>Haptophyta</taxon>
        <taxon>Prymnesiophyceae</taxon>
        <taxon>Prymnesiales</taxon>
        <taxon>Chrysochromulinaceae</taxon>
        <taxon>Chrysochromulina</taxon>
    </lineage>
</organism>
<gene>
    <name evidence="7" type="ORF">Ctob_001390</name>
</gene>
<dbReference type="OrthoDB" id="366390at2759"/>
<dbReference type="Pfam" id="PF12796">
    <property type="entry name" value="Ank_2"/>
    <property type="match status" value="1"/>
</dbReference>
<dbReference type="PANTHER" id="PTHR24180:SF45">
    <property type="entry name" value="POLY [ADP-RIBOSE] POLYMERASE TANKYRASE"/>
    <property type="match status" value="1"/>
</dbReference>
<comment type="caution">
    <text evidence="7">The sequence shown here is derived from an EMBL/GenBank/DDBJ whole genome shotgun (WGS) entry which is preliminary data.</text>
</comment>
<dbReference type="InterPro" id="IPR027267">
    <property type="entry name" value="AH/BAR_dom_sf"/>
</dbReference>
<dbReference type="PANTHER" id="PTHR24180">
    <property type="entry name" value="CYCLIN-DEPENDENT KINASE INHIBITOR 2C-RELATED"/>
    <property type="match status" value="1"/>
</dbReference>
<dbReference type="Gene3D" id="3.90.176.10">
    <property type="entry name" value="Toxin ADP-ribosyltransferase, Chain A, domain 1"/>
    <property type="match status" value="1"/>
</dbReference>
<dbReference type="InterPro" id="IPR002110">
    <property type="entry name" value="Ankyrin_rpt"/>
</dbReference>
<feature type="domain" description="ADP ribosyltransferase" evidence="6">
    <location>
        <begin position="256"/>
        <end position="400"/>
    </location>
</feature>
<dbReference type="AlphaFoldDB" id="A0A0M0JIH1"/>